<accession>A0ABU2US63</accession>
<gene>
    <name evidence="1" type="ORF">RM863_26670</name>
</gene>
<sequence length="314" mass="33057">MSTCATVSQALDEPLSGTAATASTWLLVEQPGPWGAKALTSSRLDPEVGRGLEAAAEGTGVRVALIRRPGRHADPGGPSERRVYAAHTVPGQVWLHSATTRDPRELLSLDFRALGEGDHHGFDTVLGGGPHPGDPLALVCTNGKRDRCCALLGRPLAAELAASGVEGAWEVTHLGGHRFSPTLLVLPYGYAYGRAEAHAVKQILHSVQEGRIVTEGCRGCSAWERPGQAAELAVRTALREDAADVLSVVRTEGAAPRWDVTVTHTDGRHWRVVVAQGASLPPRQETCGTSVLGSPARMDVVSVRELVPAGSAGR</sequence>
<dbReference type="Gene3D" id="3.40.30.10">
    <property type="entry name" value="Glutaredoxin"/>
    <property type="match status" value="1"/>
</dbReference>
<dbReference type="InterPro" id="IPR009737">
    <property type="entry name" value="Aim32/Apd1-like"/>
</dbReference>
<reference evidence="1" key="1">
    <citation type="submission" date="2024-05" db="EMBL/GenBank/DDBJ databases">
        <title>30 novel species of actinomycetes from the DSMZ collection.</title>
        <authorList>
            <person name="Nouioui I."/>
        </authorList>
    </citation>
    <scope>NUCLEOTIDE SEQUENCE</scope>
    <source>
        <strain evidence="1">DSM 41014</strain>
    </source>
</reference>
<proteinExistence type="predicted"/>
<dbReference type="SUPFAM" id="SSF52833">
    <property type="entry name" value="Thioredoxin-like"/>
    <property type="match status" value="1"/>
</dbReference>
<protein>
    <submittedName>
        <fullName evidence="1">Sucrase ferredoxin</fullName>
    </submittedName>
</protein>
<evidence type="ECO:0000313" key="1">
    <source>
        <dbReference type="EMBL" id="MDT0475711.1"/>
    </source>
</evidence>
<dbReference type="InterPro" id="IPR036249">
    <property type="entry name" value="Thioredoxin-like_sf"/>
</dbReference>
<dbReference type="Proteomes" id="UP001180489">
    <property type="component" value="Unassembled WGS sequence"/>
</dbReference>
<organism evidence="1 2">
    <name type="scientific">Streptomyces hintoniae</name>
    <dbReference type="NCBI Taxonomy" id="3075521"/>
    <lineage>
        <taxon>Bacteria</taxon>
        <taxon>Bacillati</taxon>
        <taxon>Actinomycetota</taxon>
        <taxon>Actinomycetes</taxon>
        <taxon>Kitasatosporales</taxon>
        <taxon>Streptomycetaceae</taxon>
        <taxon>Streptomyces</taxon>
    </lineage>
</organism>
<dbReference type="RefSeq" id="WP_311636612.1">
    <property type="nucleotide sequence ID" value="NZ_JAVRFF010000033.1"/>
</dbReference>
<dbReference type="EMBL" id="JAVRFF010000033">
    <property type="protein sequence ID" value="MDT0475711.1"/>
    <property type="molecule type" value="Genomic_DNA"/>
</dbReference>
<dbReference type="InterPro" id="IPR010350">
    <property type="entry name" value="Aim32/Apd1-like_bac"/>
</dbReference>
<evidence type="ECO:0000313" key="2">
    <source>
        <dbReference type="Proteomes" id="UP001180489"/>
    </source>
</evidence>
<name>A0ABU2US63_9ACTN</name>
<dbReference type="PANTHER" id="PTHR31902">
    <property type="entry name" value="ACTIN PATCHES DISTAL PROTEIN 1"/>
    <property type="match status" value="1"/>
</dbReference>
<keyword evidence="2" id="KW-1185">Reference proteome</keyword>
<dbReference type="PIRSF" id="PIRSF035042">
    <property type="entry name" value="UCP035042_thirdx"/>
    <property type="match status" value="1"/>
</dbReference>
<comment type="caution">
    <text evidence="1">The sequence shown here is derived from an EMBL/GenBank/DDBJ whole genome shotgun (WGS) entry which is preliminary data.</text>
</comment>
<dbReference type="PANTHER" id="PTHR31902:SF22">
    <property type="entry name" value="SLL1203 PROTEIN"/>
    <property type="match status" value="1"/>
</dbReference>
<dbReference type="Pfam" id="PF06999">
    <property type="entry name" value="Suc_Fer-like"/>
    <property type="match status" value="1"/>
</dbReference>
<dbReference type="CDD" id="cd03062">
    <property type="entry name" value="TRX_Fd_Sucrase"/>
    <property type="match status" value="1"/>
</dbReference>